<keyword evidence="3" id="KW-1185">Reference proteome</keyword>
<reference evidence="2 3" key="1">
    <citation type="submission" date="2015-09" db="EMBL/GenBank/DDBJ databases">
        <title>Trachymyrmex cornetzi WGS genome.</title>
        <authorList>
            <person name="Nygaard S."/>
            <person name="Hu H."/>
            <person name="Boomsma J."/>
            <person name="Zhang G."/>
        </authorList>
    </citation>
    <scope>NUCLEOTIDE SEQUENCE [LARGE SCALE GENOMIC DNA]</scope>
    <source>
        <strain evidence="2">Tcor2-1</strain>
        <tissue evidence="2">Whole body</tissue>
    </source>
</reference>
<dbReference type="AlphaFoldDB" id="A0A151JPW4"/>
<dbReference type="STRING" id="471704.A0A151JPW4"/>
<evidence type="ECO:0000256" key="1">
    <source>
        <dbReference type="ARBA" id="ARBA00023125"/>
    </source>
</evidence>
<dbReference type="GO" id="GO:0003677">
    <property type="term" value="F:DNA binding"/>
    <property type="evidence" value="ECO:0007669"/>
    <property type="project" value="UniProtKB-KW"/>
</dbReference>
<dbReference type="PANTHER" id="PTHR35617">
    <property type="entry name" value="PHAGE_INTEGRASE DOMAIN-CONTAINING PROTEIN"/>
    <property type="match status" value="1"/>
</dbReference>
<dbReference type="SUPFAM" id="SSF56349">
    <property type="entry name" value="DNA breaking-rejoining enzymes"/>
    <property type="match status" value="1"/>
</dbReference>
<proteinExistence type="predicted"/>
<organism evidence="2 3">
    <name type="scientific">Trachymyrmex cornetzi</name>
    <dbReference type="NCBI Taxonomy" id="471704"/>
    <lineage>
        <taxon>Eukaryota</taxon>
        <taxon>Metazoa</taxon>
        <taxon>Ecdysozoa</taxon>
        <taxon>Arthropoda</taxon>
        <taxon>Hexapoda</taxon>
        <taxon>Insecta</taxon>
        <taxon>Pterygota</taxon>
        <taxon>Neoptera</taxon>
        <taxon>Endopterygota</taxon>
        <taxon>Hymenoptera</taxon>
        <taxon>Apocrita</taxon>
        <taxon>Aculeata</taxon>
        <taxon>Formicoidea</taxon>
        <taxon>Formicidae</taxon>
        <taxon>Myrmicinae</taxon>
        <taxon>Trachymyrmex</taxon>
    </lineage>
</organism>
<evidence type="ECO:0000313" key="2">
    <source>
        <dbReference type="EMBL" id="KYN28555.1"/>
    </source>
</evidence>
<dbReference type="EMBL" id="KQ978760">
    <property type="protein sequence ID" value="KYN28555.1"/>
    <property type="molecule type" value="Genomic_DNA"/>
</dbReference>
<evidence type="ECO:0000313" key="3">
    <source>
        <dbReference type="Proteomes" id="UP000078492"/>
    </source>
</evidence>
<dbReference type="InterPro" id="IPR011010">
    <property type="entry name" value="DNA_brk_join_enz"/>
</dbReference>
<gene>
    <name evidence="2" type="ORF">ALC57_02024</name>
</gene>
<evidence type="ECO:0008006" key="4">
    <source>
        <dbReference type="Google" id="ProtNLM"/>
    </source>
</evidence>
<dbReference type="InterPro" id="IPR010998">
    <property type="entry name" value="Integrase_recombinase_N"/>
</dbReference>
<dbReference type="PANTHER" id="PTHR35617:SF3">
    <property type="entry name" value="CORE-BINDING (CB) DOMAIN-CONTAINING PROTEIN"/>
    <property type="match status" value="1"/>
</dbReference>
<protein>
    <recommendedName>
        <fullName evidence="4">Tyr recombinase domain-containing protein</fullName>
    </recommendedName>
</protein>
<dbReference type="Proteomes" id="UP000078492">
    <property type="component" value="Unassembled WGS sequence"/>
</dbReference>
<dbReference type="Gene3D" id="1.10.150.130">
    <property type="match status" value="1"/>
</dbReference>
<accession>A0A151JPW4</accession>
<keyword evidence="1" id="KW-0238">DNA-binding</keyword>
<sequence length="261" mass="29303">MIASLSSATMKQYARPLRIWWDFCQRHRISPFSPRVDQVLDFLSQELGNVSSYSSFNTTQSAISLISDKAIGNHPLIKRFGRGVSAVKPQHARYDLIWDPAPVIAKLAKIFPYESGSLEVISRKLVLLLALGSGQRAQTLAAIKIPYIIREKDRLIIRIPDRVKTSTPGRAQPLLTFPRFSEHPELCVVTILDHYLQRVHADLFSAHSTRHASSSLAAKKRISLDLIKQAAGWSGESRVFANFYNHTIISPETFCNSVLLP</sequence>
<name>A0A151JPW4_9HYME</name>